<evidence type="ECO:0000256" key="2">
    <source>
        <dbReference type="ARBA" id="ARBA00022730"/>
    </source>
</evidence>
<evidence type="ECO:0000256" key="5">
    <source>
        <dbReference type="ARBA" id="ARBA00023274"/>
    </source>
</evidence>
<keyword evidence="5" id="KW-0687">Ribonucleoprotein</keyword>
<evidence type="ECO:0000256" key="3">
    <source>
        <dbReference type="ARBA" id="ARBA00022884"/>
    </source>
</evidence>
<dbReference type="STRING" id="1802308.A3D50_00665"/>
<dbReference type="Proteomes" id="UP000178413">
    <property type="component" value="Unassembled WGS sequence"/>
</dbReference>
<sequence length="89" mass="10158">MPITSSAKKALRASKKKHIFNMRRKGAIDKNLKEFRRLILAKDKDVASKLIPSIYQALDKAAKTGYIKSNTSSRLKSRIMRARKKLDNV</sequence>
<evidence type="ECO:0000256" key="7">
    <source>
        <dbReference type="ARBA" id="ARBA00035343"/>
    </source>
</evidence>
<evidence type="ECO:0000256" key="6">
    <source>
        <dbReference type="ARBA" id="ARBA00035136"/>
    </source>
</evidence>
<dbReference type="InterPro" id="IPR036510">
    <property type="entry name" value="Ribosomal_bS20_sf"/>
</dbReference>
<comment type="caution">
    <text evidence="8">The sequence shown here is derived from an EMBL/GenBank/DDBJ whole genome shotgun (WGS) entry which is preliminary data.</text>
</comment>
<dbReference type="GO" id="GO:0070181">
    <property type="term" value="F:small ribosomal subunit rRNA binding"/>
    <property type="evidence" value="ECO:0007669"/>
    <property type="project" value="TreeGrafter"/>
</dbReference>
<dbReference type="Pfam" id="PF01649">
    <property type="entry name" value="Ribosomal_S20p"/>
    <property type="match status" value="1"/>
</dbReference>
<evidence type="ECO:0000256" key="1">
    <source>
        <dbReference type="ARBA" id="ARBA00007634"/>
    </source>
</evidence>
<evidence type="ECO:0000313" key="8">
    <source>
        <dbReference type="EMBL" id="OHA24694.1"/>
    </source>
</evidence>
<keyword evidence="2" id="KW-0699">rRNA-binding</keyword>
<dbReference type="GO" id="GO:0006412">
    <property type="term" value="P:translation"/>
    <property type="evidence" value="ECO:0007669"/>
    <property type="project" value="InterPro"/>
</dbReference>
<accession>A0A1G2MLS5</accession>
<dbReference type="GO" id="GO:0003735">
    <property type="term" value="F:structural constituent of ribosome"/>
    <property type="evidence" value="ECO:0007669"/>
    <property type="project" value="InterPro"/>
</dbReference>
<dbReference type="SUPFAM" id="SSF46992">
    <property type="entry name" value="Ribosomal protein S20"/>
    <property type="match status" value="1"/>
</dbReference>
<dbReference type="GO" id="GO:0015935">
    <property type="term" value="C:small ribosomal subunit"/>
    <property type="evidence" value="ECO:0007669"/>
    <property type="project" value="TreeGrafter"/>
</dbReference>
<dbReference type="EMBL" id="MHRM01000001">
    <property type="protein sequence ID" value="OHA24694.1"/>
    <property type="molecule type" value="Genomic_DNA"/>
</dbReference>
<dbReference type="Gene3D" id="1.20.58.110">
    <property type="entry name" value="Ribosomal protein S20"/>
    <property type="match status" value="1"/>
</dbReference>
<evidence type="ECO:0000256" key="4">
    <source>
        <dbReference type="ARBA" id="ARBA00022980"/>
    </source>
</evidence>
<reference evidence="8 9" key="1">
    <citation type="journal article" date="2016" name="Nat. Commun.">
        <title>Thousands of microbial genomes shed light on interconnected biogeochemical processes in an aquifer system.</title>
        <authorList>
            <person name="Anantharaman K."/>
            <person name="Brown C.T."/>
            <person name="Hug L.A."/>
            <person name="Sharon I."/>
            <person name="Castelle C.J."/>
            <person name="Probst A.J."/>
            <person name="Thomas B.C."/>
            <person name="Singh A."/>
            <person name="Wilkins M.J."/>
            <person name="Karaoz U."/>
            <person name="Brodie E.L."/>
            <person name="Williams K.H."/>
            <person name="Hubbard S.S."/>
            <person name="Banfield J.F."/>
        </authorList>
    </citation>
    <scope>NUCLEOTIDE SEQUENCE [LARGE SCALE GENOMIC DNA]</scope>
</reference>
<dbReference type="PANTHER" id="PTHR33398">
    <property type="entry name" value="30S RIBOSOMAL PROTEIN S20"/>
    <property type="match status" value="1"/>
</dbReference>
<dbReference type="AlphaFoldDB" id="A0A1G2MLS5"/>
<comment type="similarity">
    <text evidence="1">Belongs to the bacterial ribosomal protein bS20 family.</text>
</comment>
<protein>
    <recommendedName>
        <fullName evidence="6">Small ribosomal subunit protein bS20</fullName>
    </recommendedName>
    <alternativeName>
        <fullName evidence="7">30S ribosomal protein S20</fullName>
    </alternativeName>
</protein>
<keyword evidence="3" id="KW-0694">RNA-binding</keyword>
<dbReference type="PANTHER" id="PTHR33398:SF1">
    <property type="entry name" value="SMALL RIBOSOMAL SUBUNIT PROTEIN BS20C"/>
    <property type="match status" value="1"/>
</dbReference>
<proteinExistence type="inferred from homology"/>
<gene>
    <name evidence="8" type="ORF">A3D50_00665</name>
</gene>
<dbReference type="InterPro" id="IPR002583">
    <property type="entry name" value="Ribosomal_bS20"/>
</dbReference>
<organism evidence="8 9">
    <name type="scientific">Candidatus Taylorbacteria bacterium RIFCSPHIGHO2_02_FULL_44_12</name>
    <dbReference type="NCBI Taxonomy" id="1802308"/>
    <lineage>
        <taxon>Bacteria</taxon>
        <taxon>Candidatus Tayloriibacteriota</taxon>
    </lineage>
</organism>
<name>A0A1G2MLS5_9BACT</name>
<keyword evidence="4" id="KW-0689">Ribosomal protein</keyword>
<dbReference type="NCBIfam" id="TIGR00029">
    <property type="entry name" value="S20"/>
    <property type="match status" value="1"/>
</dbReference>
<evidence type="ECO:0000313" key="9">
    <source>
        <dbReference type="Proteomes" id="UP000178413"/>
    </source>
</evidence>